<dbReference type="STRING" id="1160509.A0A3N4IB40"/>
<dbReference type="InterPro" id="IPR022398">
    <property type="entry name" value="Peptidase_S8_His-AS"/>
</dbReference>
<evidence type="ECO:0000256" key="4">
    <source>
        <dbReference type="ARBA" id="ARBA00022801"/>
    </source>
</evidence>
<evidence type="ECO:0000256" key="2">
    <source>
        <dbReference type="ARBA" id="ARBA00022670"/>
    </source>
</evidence>
<protein>
    <recommendedName>
        <fullName evidence="13">Subtilisin-like protein</fullName>
    </recommendedName>
</protein>
<comment type="similarity">
    <text evidence="1 6 7">Belongs to the peptidase S8 family.</text>
</comment>
<dbReference type="PRINTS" id="PR00723">
    <property type="entry name" value="SUBTILISIN"/>
</dbReference>
<dbReference type="SUPFAM" id="SSF54897">
    <property type="entry name" value="Protease propeptides/inhibitors"/>
    <property type="match status" value="1"/>
</dbReference>
<dbReference type="InterPro" id="IPR036852">
    <property type="entry name" value="Peptidase_S8/S53_dom_sf"/>
</dbReference>
<dbReference type="Gene3D" id="3.30.70.80">
    <property type="entry name" value="Peptidase S8 propeptide/proteinase inhibitor I9"/>
    <property type="match status" value="1"/>
</dbReference>
<dbReference type="Pfam" id="PF05922">
    <property type="entry name" value="Inhibitor_I9"/>
    <property type="match status" value="1"/>
</dbReference>
<dbReference type="InterPro" id="IPR037045">
    <property type="entry name" value="S8pro/Inhibitor_I9_sf"/>
</dbReference>
<dbReference type="PROSITE" id="PS51892">
    <property type="entry name" value="SUBTILASE"/>
    <property type="match status" value="1"/>
</dbReference>
<feature type="domain" description="Peptidase S8/S53" evidence="9">
    <location>
        <begin position="246"/>
        <end position="458"/>
    </location>
</feature>
<dbReference type="InterPro" id="IPR034193">
    <property type="entry name" value="PCSK9_ProteinaseK-like"/>
</dbReference>
<gene>
    <name evidence="11" type="ORF">BJ508DRAFT_304751</name>
</gene>
<proteinExistence type="inferred from homology"/>
<evidence type="ECO:0000256" key="6">
    <source>
        <dbReference type="PROSITE-ProRule" id="PRU01240"/>
    </source>
</evidence>
<dbReference type="OrthoDB" id="206201at2759"/>
<dbReference type="GO" id="GO:0004252">
    <property type="term" value="F:serine-type endopeptidase activity"/>
    <property type="evidence" value="ECO:0007669"/>
    <property type="project" value="UniProtKB-UniRule"/>
</dbReference>
<keyword evidence="5 6" id="KW-0720">Serine protease</keyword>
<dbReference type="GO" id="GO:0006508">
    <property type="term" value="P:proteolysis"/>
    <property type="evidence" value="ECO:0007669"/>
    <property type="project" value="UniProtKB-KW"/>
</dbReference>
<dbReference type="InterPro" id="IPR015500">
    <property type="entry name" value="Peptidase_S8_subtilisin-rel"/>
</dbReference>
<keyword evidence="12" id="KW-1185">Reference proteome</keyword>
<keyword evidence="3 8" id="KW-0732">Signal</keyword>
<evidence type="ECO:0000256" key="8">
    <source>
        <dbReference type="SAM" id="SignalP"/>
    </source>
</evidence>
<sequence>MRFSISVVAILAALPHGLAVPTLLTPPDTGIQMAAAAAAAELQDNYIVVLKDEVDDVSVEEHEMWAAHINDNRVTRRHDRSIGFGRKFGFGKKLRGYTGRFMKETIDEIKKRPEVAYVEKDSVMSIYGLVEQKNAPWGLSRISHKVNNLVDTKPNGTDGSAPTPVPGTNQTYTTTPLSALPVPTSTLSSLLPTGTGTAGRANTWDTRNGPSFASRWRNVARSILPRQFTSPPNELVGPYFYDESAGEGQVVYVIDTGVNIEHEEFEGRAKWGKTMISGAKDTDGQGHGTHVAGTVAGKTYGVAKKATVIAVKVLGDNGFGSNSDVIAGVNWVAEEVKKSGKKAIVNMSLGGSYSRALNNAVIQAIKEAGLIFVVAAGNDDINAEYASPASVAEAITVGSTAEDDTRSYFSNYGRVVDVFAPGNNITSAWIGSKSATNTISGTSMAAPHVAGLAAYLLGLGETDVESKIRSQGVQGLVKDAKDSVNLFIYNGAN</sequence>
<reference evidence="11 12" key="1">
    <citation type="journal article" date="2018" name="Nat. Ecol. Evol.">
        <title>Pezizomycetes genomes reveal the molecular basis of ectomycorrhizal truffle lifestyle.</title>
        <authorList>
            <person name="Murat C."/>
            <person name="Payen T."/>
            <person name="Noel B."/>
            <person name="Kuo A."/>
            <person name="Morin E."/>
            <person name="Chen J."/>
            <person name="Kohler A."/>
            <person name="Krizsan K."/>
            <person name="Balestrini R."/>
            <person name="Da Silva C."/>
            <person name="Montanini B."/>
            <person name="Hainaut M."/>
            <person name="Levati E."/>
            <person name="Barry K.W."/>
            <person name="Belfiori B."/>
            <person name="Cichocki N."/>
            <person name="Clum A."/>
            <person name="Dockter R.B."/>
            <person name="Fauchery L."/>
            <person name="Guy J."/>
            <person name="Iotti M."/>
            <person name="Le Tacon F."/>
            <person name="Lindquist E.A."/>
            <person name="Lipzen A."/>
            <person name="Malagnac F."/>
            <person name="Mello A."/>
            <person name="Molinier V."/>
            <person name="Miyauchi S."/>
            <person name="Poulain J."/>
            <person name="Riccioni C."/>
            <person name="Rubini A."/>
            <person name="Sitrit Y."/>
            <person name="Splivallo R."/>
            <person name="Traeger S."/>
            <person name="Wang M."/>
            <person name="Zifcakova L."/>
            <person name="Wipf D."/>
            <person name="Zambonelli A."/>
            <person name="Paolocci F."/>
            <person name="Nowrousian M."/>
            <person name="Ottonello S."/>
            <person name="Baldrian P."/>
            <person name="Spatafora J.W."/>
            <person name="Henrissat B."/>
            <person name="Nagy L.G."/>
            <person name="Aury J.M."/>
            <person name="Wincker P."/>
            <person name="Grigoriev I.V."/>
            <person name="Bonfante P."/>
            <person name="Martin F.M."/>
        </authorList>
    </citation>
    <scope>NUCLEOTIDE SEQUENCE [LARGE SCALE GENOMIC DNA]</scope>
    <source>
        <strain evidence="11 12">RN42</strain>
    </source>
</reference>
<accession>A0A3N4IB40</accession>
<dbReference type="InterPro" id="IPR010259">
    <property type="entry name" value="S8pro/Inhibitor_I9"/>
</dbReference>
<dbReference type="InterPro" id="IPR023828">
    <property type="entry name" value="Peptidase_S8_Ser-AS"/>
</dbReference>
<keyword evidence="2 6" id="KW-0645">Protease</keyword>
<dbReference type="InterPro" id="IPR000209">
    <property type="entry name" value="Peptidase_S8/S53_dom"/>
</dbReference>
<feature type="domain" description="Inhibitor I9" evidence="10">
    <location>
        <begin position="45"/>
        <end position="125"/>
    </location>
</feature>
<feature type="active site" description="Charge relay system" evidence="6">
    <location>
        <position position="287"/>
    </location>
</feature>
<evidence type="ECO:0000313" key="12">
    <source>
        <dbReference type="Proteomes" id="UP000275078"/>
    </source>
</evidence>
<dbReference type="InterPro" id="IPR050131">
    <property type="entry name" value="Peptidase_S8_subtilisin-like"/>
</dbReference>
<evidence type="ECO:0008006" key="13">
    <source>
        <dbReference type="Google" id="ProtNLM"/>
    </source>
</evidence>
<dbReference type="Pfam" id="PF00082">
    <property type="entry name" value="Peptidase_S8"/>
    <property type="match status" value="1"/>
</dbReference>
<organism evidence="11 12">
    <name type="scientific">Ascobolus immersus RN42</name>
    <dbReference type="NCBI Taxonomy" id="1160509"/>
    <lineage>
        <taxon>Eukaryota</taxon>
        <taxon>Fungi</taxon>
        <taxon>Dikarya</taxon>
        <taxon>Ascomycota</taxon>
        <taxon>Pezizomycotina</taxon>
        <taxon>Pezizomycetes</taxon>
        <taxon>Pezizales</taxon>
        <taxon>Ascobolaceae</taxon>
        <taxon>Ascobolus</taxon>
    </lineage>
</organism>
<dbReference type="PROSITE" id="PS00136">
    <property type="entry name" value="SUBTILASE_ASP"/>
    <property type="match status" value="1"/>
</dbReference>
<dbReference type="Proteomes" id="UP000275078">
    <property type="component" value="Unassembled WGS sequence"/>
</dbReference>
<feature type="active site" description="Charge relay system" evidence="6">
    <location>
        <position position="443"/>
    </location>
</feature>
<dbReference type="PANTHER" id="PTHR43806:SF11">
    <property type="entry name" value="CEREVISIN-RELATED"/>
    <property type="match status" value="1"/>
</dbReference>
<evidence type="ECO:0000256" key="1">
    <source>
        <dbReference type="ARBA" id="ARBA00011073"/>
    </source>
</evidence>
<feature type="active site" description="Charge relay system" evidence="6">
    <location>
        <position position="255"/>
    </location>
</feature>
<evidence type="ECO:0000313" key="11">
    <source>
        <dbReference type="EMBL" id="RPA83292.1"/>
    </source>
</evidence>
<feature type="signal peptide" evidence="8">
    <location>
        <begin position="1"/>
        <end position="19"/>
    </location>
</feature>
<keyword evidence="4 6" id="KW-0378">Hydrolase</keyword>
<dbReference type="PROSITE" id="PS00137">
    <property type="entry name" value="SUBTILASE_HIS"/>
    <property type="match status" value="1"/>
</dbReference>
<dbReference type="EMBL" id="ML119665">
    <property type="protein sequence ID" value="RPA83292.1"/>
    <property type="molecule type" value="Genomic_DNA"/>
</dbReference>
<dbReference type="PANTHER" id="PTHR43806">
    <property type="entry name" value="PEPTIDASE S8"/>
    <property type="match status" value="1"/>
</dbReference>
<dbReference type="PROSITE" id="PS00138">
    <property type="entry name" value="SUBTILASE_SER"/>
    <property type="match status" value="1"/>
</dbReference>
<evidence type="ECO:0000256" key="7">
    <source>
        <dbReference type="RuleBase" id="RU003355"/>
    </source>
</evidence>
<dbReference type="AlphaFoldDB" id="A0A3N4IB40"/>
<feature type="chain" id="PRO_5018074723" description="Subtilisin-like protein" evidence="8">
    <location>
        <begin position="20"/>
        <end position="493"/>
    </location>
</feature>
<evidence type="ECO:0000256" key="5">
    <source>
        <dbReference type="ARBA" id="ARBA00022825"/>
    </source>
</evidence>
<dbReference type="FunFam" id="3.40.50.200:FF:000007">
    <property type="entry name" value="Subtilisin-like serine protease"/>
    <property type="match status" value="1"/>
</dbReference>
<dbReference type="Gene3D" id="3.40.50.200">
    <property type="entry name" value="Peptidase S8/S53 domain"/>
    <property type="match status" value="1"/>
</dbReference>
<dbReference type="SUPFAM" id="SSF52743">
    <property type="entry name" value="Subtilisin-like"/>
    <property type="match status" value="1"/>
</dbReference>
<dbReference type="InterPro" id="IPR023827">
    <property type="entry name" value="Peptidase_S8_Asp-AS"/>
</dbReference>
<dbReference type="CDD" id="cd04077">
    <property type="entry name" value="Peptidases_S8_PCSK9_ProteinaseK_like"/>
    <property type="match status" value="1"/>
</dbReference>
<evidence type="ECO:0000256" key="3">
    <source>
        <dbReference type="ARBA" id="ARBA00022729"/>
    </source>
</evidence>
<evidence type="ECO:0000259" key="10">
    <source>
        <dbReference type="Pfam" id="PF05922"/>
    </source>
</evidence>
<name>A0A3N4IB40_ASCIM</name>
<evidence type="ECO:0000259" key="9">
    <source>
        <dbReference type="Pfam" id="PF00082"/>
    </source>
</evidence>